<dbReference type="Proteomes" id="UP000654913">
    <property type="component" value="Chromosome 2"/>
</dbReference>
<feature type="compositionally biased region" description="Low complexity" evidence="1">
    <location>
        <begin position="217"/>
        <end position="226"/>
    </location>
</feature>
<evidence type="ECO:0000313" key="2">
    <source>
        <dbReference type="EMBL" id="BCS20703.1"/>
    </source>
</evidence>
<dbReference type="RefSeq" id="XP_041552897.1">
    <property type="nucleotide sequence ID" value="XM_041699854.1"/>
</dbReference>
<keyword evidence="3" id="KW-1185">Reference proteome</keyword>
<dbReference type="GeneID" id="64970708"/>
<evidence type="ECO:0000256" key="1">
    <source>
        <dbReference type="SAM" id="MobiDB-lite"/>
    </source>
</evidence>
<feature type="compositionally biased region" description="Basic residues" evidence="1">
    <location>
        <begin position="331"/>
        <end position="344"/>
    </location>
</feature>
<dbReference type="EMBL" id="AP024444">
    <property type="protein sequence ID" value="BCS20703.1"/>
    <property type="molecule type" value="Genomic_DNA"/>
</dbReference>
<protein>
    <submittedName>
        <fullName evidence="2">Uncharacterized protein</fullName>
    </submittedName>
</protein>
<feature type="region of interest" description="Disordered" evidence="1">
    <location>
        <begin position="207"/>
        <end position="226"/>
    </location>
</feature>
<feature type="compositionally biased region" description="Low complexity" evidence="1">
    <location>
        <begin position="345"/>
        <end position="361"/>
    </location>
</feature>
<accession>A0A7R7XGU6</accession>
<reference evidence="2" key="2">
    <citation type="submission" date="2021-02" db="EMBL/GenBank/DDBJ databases">
        <title>Aspergillus puulaauensis MK2 genome sequence.</title>
        <authorList>
            <person name="Futagami T."/>
            <person name="Mori K."/>
            <person name="Kadooka C."/>
            <person name="Tanaka T."/>
        </authorList>
    </citation>
    <scope>NUCLEOTIDE SEQUENCE</scope>
    <source>
        <strain evidence="2">MK2</strain>
    </source>
</reference>
<organism evidence="2 3">
    <name type="scientific">Aspergillus puulaauensis</name>
    <dbReference type="NCBI Taxonomy" id="1220207"/>
    <lineage>
        <taxon>Eukaryota</taxon>
        <taxon>Fungi</taxon>
        <taxon>Dikarya</taxon>
        <taxon>Ascomycota</taxon>
        <taxon>Pezizomycotina</taxon>
        <taxon>Eurotiomycetes</taxon>
        <taxon>Eurotiomycetidae</taxon>
        <taxon>Eurotiales</taxon>
        <taxon>Aspergillaceae</taxon>
        <taxon>Aspergillus</taxon>
    </lineage>
</organism>
<name>A0A7R7XGU6_9EURO</name>
<dbReference type="OrthoDB" id="5360255at2759"/>
<feature type="region of interest" description="Disordered" evidence="1">
    <location>
        <begin position="248"/>
        <end position="367"/>
    </location>
</feature>
<dbReference type="GO" id="GO:0007131">
    <property type="term" value="P:reciprocal meiotic recombination"/>
    <property type="evidence" value="ECO:0007669"/>
    <property type="project" value="InterPro"/>
</dbReference>
<dbReference type="AlphaFoldDB" id="A0A7R7XGU6"/>
<dbReference type="KEGG" id="apuu:APUU_21135S"/>
<sequence>MYHSSQSQQTPGHATLARFQLAKFSYATTSINHRGPITWSHVFGNGDIIGDFEKYVIFSSKKVLFSVRNNQETLEQVAITDLMKDFEDQTRSMKDNSKPSFAVVVKLPCLAVKYPQSPGFVRRFQIKFSSDRDFYSALAILSEINCPFSESNVSSVRPMSRPVSSLSTLGRINTSLGLQSDQSTITRTPTSSASIFPSYRPTSSSSVFTDAPQAVPSSSSSSTALGSTSRAFSTLSSSYGSPFDPMFSAGDAPLASPHPEPGEFKPPSTPTGHHDLDLPPKRVLPFSTSVAKRSRLASNAPDNASPEISKAATETPSKTSTSRKGGGSRATKGKQTKIQSRKGKASSAGTTSPPPTASSATVSNLQNQEPTSAAITATLSTHENPVANKPPLLPTQADLANYISNSTKERTAALENWICGHLEDDNFLQLCVDVEGVWTRFAVGK</sequence>
<feature type="region of interest" description="Disordered" evidence="1">
    <location>
        <begin position="180"/>
        <end position="200"/>
    </location>
</feature>
<reference evidence="2" key="1">
    <citation type="submission" date="2021-01" db="EMBL/GenBank/DDBJ databases">
        <authorList>
            <consortium name="Aspergillus puulaauensis MK2 genome sequencing consortium"/>
            <person name="Kazuki M."/>
            <person name="Futagami T."/>
        </authorList>
    </citation>
    <scope>NUCLEOTIDE SEQUENCE</scope>
    <source>
        <strain evidence="2">MK2</strain>
    </source>
</reference>
<gene>
    <name evidence="2" type="ORF">APUU_21135S</name>
</gene>
<proteinExistence type="predicted"/>
<evidence type="ECO:0000313" key="3">
    <source>
        <dbReference type="Proteomes" id="UP000654913"/>
    </source>
</evidence>
<feature type="compositionally biased region" description="Polar residues" evidence="1">
    <location>
        <begin position="286"/>
        <end position="302"/>
    </location>
</feature>
<dbReference type="Pfam" id="PF03525">
    <property type="entry name" value="Meiotic_rec114"/>
    <property type="match status" value="1"/>
</dbReference>
<dbReference type="InterPro" id="IPR004354">
    <property type="entry name" value="Meiotic_Rec114"/>
</dbReference>